<evidence type="ECO:0000313" key="3">
    <source>
        <dbReference type="Proteomes" id="UP001050975"/>
    </source>
</evidence>
<proteinExistence type="predicted"/>
<evidence type="ECO:0000259" key="1">
    <source>
        <dbReference type="Pfam" id="PF14239"/>
    </source>
</evidence>
<sequence length="381" mass="42979">MRVPVQNPDNSPAMPTLPSRARRWVKEGKATEHWSDLGIYYVRLVAEPSGRKKQPIAVGIDSGKLFTGVGVQSSKFTLWMAHLQLPFKTVKERMSQRAMMRRGRRGRRINRKLPYSKRAHRQTRFDNRRQNKLPPSIRANRQLELRVVKELAAIYPVTDIAYEIVKARGDKGFSPVMVGQLWQLENLKVYGKVHQVEGWKTANIRTQLRLVKQKHAKGDAIPATHAVDGVALACSSFIHYSIINQYTMGWKGEVAVTPAIFAVIRRPPISRRQLHLMIPSKGGVRRKYGGTVTRHGFRKGDLAIATQGKKTCCGWVSGDTEKQVSVSDSNWKRLGQFSKNKVQLIRRSTGLIVTALITAASCSDLVAHTHGFHTFRGFLDD</sequence>
<reference evidence="2" key="1">
    <citation type="submission" date="2019-10" db="EMBL/GenBank/DDBJ databases">
        <title>Draft genome sequece of Microseira wollei NIES-4236.</title>
        <authorList>
            <person name="Yamaguchi H."/>
            <person name="Suzuki S."/>
            <person name="Kawachi M."/>
        </authorList>
    </citation>
    <scope>NUCLEOTIDE SEQUENCE</scope>
    <source>
        <strain evidence="2">NIES-4236</strain>
    </source>
</reference>
<accession>A0AAV3XCS5</accession>
<comment type="caution">
    <text evidence="2">The sequence shown here is derived from an EMBL/GenBank/DDBJ whole genome shotgun (WGS) entry which is preliminary data.</text>
</comment>
<organism evidence="2 3">
    <name type="scientific">Microseira wollei NIES-4236</name>
    <dbReference type="NCBI Taxonomy" id="2530354"/>
    <lineage>
        <taxon>Bacteria</taxon>
        <taxon>Bacillati</taxon>
        <taxon>Cyanobacteriota</taxon>
        <taxon>Cyanophyceae</taxon>
        <taxon>Oscillatoriophycideae</taxon>
        <taxon>Aerosakkonematales</taxon>
        <taxon>Aerosakkonemataceae</taxon>
        <taxon>Microseira</taxon>
    </lineage>
</organism>
<dbReference type="Proteomes" id="UP001050975">
    <property type="component" value="Unassembled WGS sequence"/>
</dbReference>
<evidence type="ECO:0000313" key="2">
    <source>
        <dbReference type="EMBL" id="GET39181.1"/>
    </source>
</evidence>
<keyword evidence="3" id="KW-1185">Reference proteome</keyword>
<dbReference type="InterPro" id="IPR025938">
    <property type="entry name" value="RRXRR_dom"/>
</dbReference>
<protein>
    <recommendedName>
        <fullName evidence="1">RRXRR domain-containing protein</fullName>
    </recommendedName>
</protein>
<dbReference type="RefSeq" id="WP_226584252.1">
    <property type="nucleotide sequence ID" value="NZ_BLAY01000060.1"/>
</dbReference>
<dbReference type="EMBL" id="BLAY01000060">
    <property type="protein sequence ID" value="GET39181.1"/>
    <property type="molecule type" value="Genomic_DNA"/>
</dbReference>
<name>A0AAV3XCS5_9CYAN</name>
<dbReference type="AlphaFoldDB" id="A0AAV3XCS5"/>
<dbReference type="Pfam" id="PF14239">
    <property type="entry name" value="RRXRR"/>
    <property type="match status" value="1"/>
</dbReference>
<gene>
    <name evidence="2" type="ORF">MiSe_39450</name>
</gene>
<feature type="domain" description="RRXRR" evidence="1">
    <location>
        <begin position="3"/>
        <end position="166"/>
    </location>
</feature>